<proteinExistence type="inferred from homology"/>
<feature type="transmembrane region" description="Helical" evidence="8">
    <location>
        <begin position="72"/>
        <end position="93"/>
    </location>
</feature>
<keyword evidence="3 8" id="KW-0812">Transmembrane</keyword>
<feature type="transmembrane region" description="Helical" evidence="8">
    <location>
        <begin position="113"/>
        <end position="133"/>
    </location>
</feature>
<comment type="subcellular location">
    <subcellularLocation>
        <location evidence="1">Membrane</location>
        <topology evidence="1">Multi-pass membrane protein</topology>
    </subcellularLocation>
</comment>
<accession>A0A4W3IVP4</accession>
<dbReference type="GO" id="GO:0007155">
    <property type="term" value="P:cell adhesion"/>
    <property type="evidence" value="ECO:0007669"/>
    <property type="project" value="UniProtKB-KW"/>
</dbReference>
<dbReference type="OrthoDB" id="6114058at2759"/>
<evidence type="ECO:0000256" key="6">
    <source>
        <dbReference type="ARBA" id="ARBA00023136"/>
    </source>
</evidence>
<dbReference type="RefSeq" id="XP_007892892.1">
    <property type="nucleotide sequence ID" value="XM_007894701.2"/>
</dbReference>
<evidence type="ECO:0000256" key="4">
    <source>
        <dbReference type="ARBA" id="ARBA00022889"/>
    </source>
</evidence>
<dbReference type="KEGG" id="cmk:103179415"/>
<keyword evidence="4" id="KW-0130">Cell adhesion</keyword>
<dbReference type="GeneTree" id="ENSGT00940000158219"/>
<dbReference type="InParanoid" id="A0A4W3IVP4"/>
<gene>
    <name evidence="9" type="primary">ninjurin-2</name>
</gene>
<evidence type="ECO:0000313" key="9">
    <source>
        <dbReference type="Ensembl" id="ENSCMIP00000033552.1"/>
    </source>
</evidence>
<dbReference type="PANTHER" id="PTHR12316">
    <property type="entry name" value="NINJURIN-RELATED"/>
    <property type="match status" value="1"/>
</dbReference>
<sequence>MGVSSDYDLANAREDTDGNPGSRGMASLNFNRYATIKSMAEGMLDIALLMSNASQLVTVVTHGSGSAYYTPLIVLISLSLVLQMTIFIFLVFIAKLNVNEVDKQKRLNLLNNVATLMVGAALVVNVFITALGAHKNVKQTATGITTPPPYSGK</sequence>
<dbReference type="GO" id="GO:0042246">
    <property type="term" value="P:tissue regeneration"/>
    <property type="evidence" value="ECO:0007669"/>
    <property type="project" value="InterPro"/>
</dbReference>
<protein>
    <recommendedName>
        <fullName evidence="11">Ninjurin-2</fullName>
    </recommendedName>
</protein>
<dbReference type="Proteomes" id="UP000314986">
    <property type="component" value="Unassembled WGS sequence"/>
</dbReference>
<dbReference type="STRING" id="7868.ENSCMIP00000033552"/>
<keyword evidence="5 8" id="KW-1133">Transmembrane helix</keyword>
<dbReference type="PANTHER" id="PTHR12316:SF17">
    <property type="entry name" value="NINJURIN C, ISOFORM D"/>
    <property type="match status" value="1"/>
</dbReference>
<dbReference type="OMA" id="KHWRLNF"/>
<dbReference type="Ensembl" id="ENSCMIT00000034060.1">
    <property type="protein sequence ID" value="ENSCMIP00000033552.1"/>
    <property type="gene ID" value="ENSCMIG00000014310.1"/>
</dbReference>
<dbReference type="AlphaFoldDB" id="A0A4W3IVP4"/>
<evidence type="ECO:0000256" key="8">
    <source>
        <dbReference type="SAM" id="Phobius"/>
    </source>
</evidence>
<reference evidence="9" key="4">
    <citation type="submission" date="2025-08" db="UniProtKB">
        <authorList>
            <consortium name="Ensembl"/>
        </authorList>
    </citation>
    <scope>IDENTIFICATION</scope>
</reference>
<reference evidence="9" key="5">
    <citation type="submission" date="2025-09" db="UniProtKB">
        <authorList>
            <consortium name="Ensembl"/>
        </authorList>
    </citation>
    <scope>IDENTIFICATION</scope>
</reference>
<dbReference type="GeneID" id="103179415"/>
<keyword evidence="10" id="KW-1185">Reference proteome</keyword>
<comment type="similarity">
    <text evidence="2">Belongs to the ninjurin family.</text>
</comment>
<evidence type="ECO:0000256" key="3">
    <source>
        <dbReference type="ARBA" id="ARBA00022692"/>
    </source>
</evidence>
<reference evidence="10" key="2">
    <citation type="journal article" date="2007" name="PLoS Biol.">
        <title>Survey sequencing and comparative analysis of the elephant shark (Callorhinchus milii) genome.</title>
        <authorList>
            <person name="Venkatesh B."/>
            <person name="Kirkness E.F."/>
            <person name="Loh Y.H."/>
            <person name="Halpern A.L."/>
            <person name="Lee A.P."/>
            <person name="Johnson J."/>
            <person name="Dandona N."/>
            <person name="Viswanathan L.D."/>
            <person name="Tay A."/>
            <person name="Venter J.C."/>
            <person name="Strausberg R.L."/>
            <person name="Brenner S."/>
        </authorList>
    </citation>
    <scope>NUCLEOTIDE SEQUENCE [LARGE SCALE GENOMIC DNA]</scope>
</reference>
<evidence type="ECO:0000256" key="5">
    <source>
        <dbReference type="ARBA" id="ARBA00022989"/>
    </source>
</evidence>
<organism evidence="9 10">
    <name type="scientific">Callorhinchus milii</name>
    <name type="common">Ghost shark</name>
    <dbReference type="NCBI Taxonomy" id="7868"/>
    <lineage>
        <taxon>Eukaryota</taxon>
        <taxon>Metazoa</taxon>
        <taxon>Chordata</taxon>
        <taxon>Craniata</taxon>
        <taxon>Vertebrata</taxon>
        <taxon>Chondrichthyes</taxon>
        <taxon>Holocephali</taxon>
        <taxon>Chimaeriformes</taxon>
        <taxon>Callorhinchidae</taxon>
        <taxon>Callorhinchus</taxon>
    </lineage>
</organism>
<name>A0A4W3IVP4_CALMI</name>
<keyword evidence="6 8" id="KW-0472">Membrane</keyword>
<dbReference type="InterPro" id="IPR007007">
    <property type="entry name" value="Ninjurin"/>
</dbReference>
<evidence type="ECO:0000256" key="1">
    <source>
        <dbReference type="ARBA" id="ARBA00004141"/>
    </source>
</evidence>
<evidence type="ECO:0000256" key="7">
    <source>
        <dbReference type="SAM" id="MobiDB-lite"/>
    </source>
</evidence>
<evidence type="ECO:0000256" key="2">
    <source>
        <dbReference type="ARBA" id="ARBA00008141"/>
    </source>
</evidence>
<dbReference type="GO" id="GO:0016020">
    <property type="term" value="C:membrane"/>
    <property type="evidence" value="ECO:0007669"/>
    <property type="project" value="UniProtKB-SubCell"/>
</dbReference>
<reference evidence="10" key="3">
    <citation type="journal article" date="2014" name="Nature">
        <title>Elephant shark genome provides unique insights into gnathostome evolution.</title>
        <authorList>
            <consortium name="International Elephant Shark Genome Sequencing Consortium"/>
            <person name="Venkatesh B."/>
            <person name="Lee A.P."/>
            <person name="Ravi V."/>
            <person name="Maurya A.K."/>
            <person name="Lian M.M."/>
            <person name="Swann J.B."/>
            <person name="Ohta Y."/>
            <person name="Flajnik M.F."/>
            <person name="Sutoh Y."/>
            <person name="Kasahara M."/>
            <person name="Hoon S."/>
            <person name="Gangu V."/>
            <person name="Roy S.W."/>
            <person name="Irimia M."/>
            <person name="Korzh V."/>
            <person name="Kondrychyn I."/>
            <person name="Lim Z.W."/>
            <person name="Tay B.H."/>
            <person name="Tohari S."/>
            <person name="Kong K.W."/>
            <person name="Ho S."/>
            <person name="Lorente-Galdos B."/>
            <person name="Quilez J."/>
            <person name="Marques-Bonet T."/>
            <person name="Raney B.J."/>
            <person name="Ingham P.W."/>
            <person name="Tay A."/>
            <person name="Hillier L.W."/>
            <person name="Minx P."/>
            <person name="Boehm T."/>
            <person name="Wilson R.K."/>
            <person name="Brenner S."/>
            <person name="Warren W.C."/>
        </authorList>
    </citation>
    <scope>NUCLEOTIDE SEQUENCE [LARGE SCALE GENOMIC DNA]</scope>
</reference>
<reference evidence="10" key="1">
    <citation type="journal article" date="2006" name="Science">
        <title>Ancient noncoding elements conserved in the human genome.</title>
        <authorList>
            <person name="Venkatesh B."/>
            <person name="Kirkness E.F."/>
            <person name="Loh Y.H."/>
            <person name="Halpern A.L."/>
            <person name="Lee A.P."/>
            <person name="Johnson J."/>
            <person name="Dandona N."/>
            <person name="Viswanathan L.D."/>
            <person name="Tay A."/>
            <person name="Venter J.C."/>
            <person name="Strausberg R.L."/>
            <person name="Brenner S."/>
        </authorList>
    </citation>
    <scope>NUCLEOTIDE SEQUENCE [LARGE SCALE GENOMIC DNA]</scope>
</reference>
<dbReference type="CTD" id="103179415"/>
<evidence type="ECO:0008006" key="11">
    <source>
        <dbReference type="Google" id="ProtNLM"/>
    </source>
</evidence>
<evidence type="ECO:0000313" key="10">
    <source>
        <dbReference type="Proteomes" id="UP000314986"/>
    </source>
</evidence>
<dbReference type="Pfam" id="PF04923">
    <property type="entry name" value="Ninjurin"/>
    <property type="match status" value="1"/>
</dbReference>
<feature type="region of interest" description="Disordered" evidence="7">
    <location>
        <begin position="1"/>
        <end position="23"/>
    </location>
</feature>